<protein>
    <submittedName>
        <fullName evidence="1">Uncharacterized protein</fullName>
    </submittedName>
</protein>
<accession>A0A699Y8N6</accession>
<dbReference type="EMBL" id="BLLF01000043">
    <property type="protein sequence ID" value="GFH06527.1"/>
    <property type="molecule type" value="Genomic_DNA"/>
</dbReference>
<keyword evidence="2" id="KW-1185">Reference proteome</keyword>
<evidence type="ECO:0000313" key="1">
    <source>
        <dbReference type="EMBL" id="GFH06527.1"/>
    </source>
</evidence>
<comment type="caution">
    <text evidence="1">The sequence shown here is derived from an EMBL/GenBank/DDBJ whole genome shotgun (WGS) entry which is preliminary data.</text>
</comment>
<evidence type="ECO:0000313" key="2">
    <source>
        <dbReference type="Proteomes" id="UP000485058"/>
    </source>
</evidence>
<gene>
    <name evidence="1" type="ORF">HaLaN_01172</name>
</gene>
<sequence length="195" mass="21433">MVSWPACGAFDDDDGLHRCIHQAGRPPLQGIASPLAAVSDAELSPVVWWAPFALAHHNAVAIVTKEPVICELAKYNICCQIETVEKLRPAAWKHSQQPSAAARTATAACRAAARGPRPQKYFLVREQVRPVRRGVQAHCNRAEQLRRLCNMTGTCTEGLLAWLPSTLRVVCLLVWMYHKSGNNAVELHSSTVPQP</sequence>
<proteinExistence type="predicted"/>
<name>A0A699Y8N6_HAELA</name>
<organism evidence="1 2">
    <name type="scientific">Haematococcus lacustris</name>
    <name type="common">Green alga</name>
    <name type="synonym">Haematococcus pluvialis</name>
    <dbReference type="NCBI Taxonomy" id="44745"/>
    <lineage>
        <taxon>Eukaryota</taxon>
        <taxon>Viridiplantae</taxon>
        <taxon>Chlorophyta</taxon>
        <taxon>core chlorophytes</taxon>
        <taxon>Chlorophyceae</taxon>
        <taxon>CS clade</taxon>
        <taxon>Chlamydomonadales</taxon>
        <taxon>Haematococcaceae</taxon>
        <taxon>Haematococcus</taxon>
    </lineage>
</organism>
<dbReference type="AlphaFoldDB" id="A0A699Y8N6"/>
<reference evidence="1 2" key="1">
    <citation type="submission" date="2020-02" db="EMBL/GenBank/DDBJ databases">
        <title>Draft genome sequence of Haematococcus lacustris strain NIES-144.</title>
        <authorList>
            <person name="Morimoto D."/>
            <person name="Nakagawa S."/>
            <person name="Yoshida T."/>
            <person name="Sawayama S."/>
        </authorList>
    </citation>
    <scope>NUCLEOTIDE SEQUENCE [LARGE SCALE GENOMIC DNA]</scope>
    <source>
        <strain evidence="1 2">NIES-144</strain>
    </source>
</reference>
<dbReference type="Proteomes" id="UP000485058">
    <property type="component" value="Unassembled WGS sequence"/>
</dbReference>